<accession>A0A0L8V2Y4</accession>
<keyword evidence="1" id="KW-1133">Transmembrane helix</keyword>
<dbReference type="Proteomes" id="UP000036958">
    <property type="component" value="Unassembled WGS sequence"/>
</dbReference>
<feature type="transmembrane region" description="Helical" evidence="1">
    <location>
        <begin position="43"/>
        <end position="61"/>
    </location>
</feature>
<evidence type="ECO:0000256" key="1">
    <source>
        <dbReference type="SAM" id="Phobius"/>
    </source>
</evidence>
<sequence>MNRQFEFKDKLVLKNATLRLDDYAFLISALVFLYFILTGNSTGFLILLFIGLLVFTTFRIIKRVNDRSDKIIIDKYGIKLCEQNEQINWSKIKFAYLKQKTQGVGRSAKVVDYFHIETTDGEIAVDMRDLKFDKELLKQSVEHFSGRDIGDFTDKVTAKVFRIIGNDKKVKEIETKMSDYFKSQSKSAFLIVIGSFGLAIFLQLIISFPYIIASWWSILVFCIIIYAIYEDKTLKKRLKLNELSDRKFKTIKKEYGAQYDLNYSKIQTFLIYAFLIISVFAVFAISYYFDISRQERGNNKLKERTEIKNSLHNTVTYCRAGFGGTPTAPAAPLPRESFRVVG</sequence>
<dbReference type="AlphaFoldDB" id="A0A0L8V2Y4"/>
<comment type="caution">
    <text evidence="2">The sequence shown here is derived from an EMBL/GenBank/DDBJ whole genome shotgun (WGS) entry which is preliminary data.</text>
</comment>
<keyword evidence="1" id="KW-0812">Transmembrane</keyword>
<evidence type="ECO:0000313" key="2">
    <source>
        <dbReference type="EMBL" id="KOH42764.1"/>
    </source>
</evidence>
<organism evidence="2 3">
    <name type="scientific">Sunxiuqinia dokdonensis</name>
    <dbReference type="NCBI Taxonomy" id="1409788"/>
    <lineage>
        <taxon>Bacteria</taxon>
        <taxon>Pseudomonadati</taxon>
        <taxon>Bacteroidota</taxon>
        <taxon>Bacteroidia</taxon>
        <taxon>Marinilabiliales</taxon>
        <taxon>Prolixibacteraceae</taxon>
        <taxon>Sunxiuqinia</taxon>
    </lineage>
</organism>
<feature type="transmembrane region" description="Helical" evidence="1">
    <location>
        <begin position="212"/>
        <end position="229"/>
    </location>
</feature>
<gene>
    <name evidence="2" type="ORF">NC99_44360</name>
</gene>
<name>A0A0L8V2Y4_9BACT</name>
<evidence type="ECO:0000313" key="3">
    <source>
        <dbReference type="Proteomes" id="UP000036958"/>
    </source>
</evidence>
<reference evidence="3" key="1">
    <citation type="submission" date="2015-07" db="EMBL/GenBank/DDBJ databases">
        <title>Genome sequencing of Sunxiuqinia dokdonensis strain SK.</title>
        <authorList>
            <person name="Ahn S."/>
            <person name="Kim B.-C."/>
        </authorList>
    </citation>
    <scope>NUCLEOTIDE SEQUENCE [LARGE SCALE GENOMIC DNA]</scope>
    <source>
        <strain evidence="3">SK</strain>
    </source>
</reference>
<protein>
    <submittedName>
        <fullName evidence="2">Uncharacterized protein</fullName>
    </submittedName>
</protein>
<keyword evidence="3" id="KW-1185">Reference proteome</keyword>
<keyword evidence="1" id="KW-0472">Membrane</keyword>
<dbReference type="EMBL" id="LGIA01000213">
    <property type="protein sequence ID" value="KOH42764.1"/>
    <property type="molecule type" value="Genomic_DNA"/>
</dbReference>
<dbReference type="OrthoDB" id="9853948at2"/>
<proteinExistence type="predicted"/>
<feature type="transmembrane region" description="Helical" evidence="1">
    <location>
        <begin position="269"/>
        <end position="289"/>
    </location>
</feature>
<dbReference type="RefSeq" id="WP_053188422.1">
    <property type="nucleotide sequence ID" value="NZ_LGIA01000213.1"/>
</dbReference>
<feature type="transmembrane region" description="Helical" evidence="1">
    <location>
        <begin position="187"/>
        <end position="206"/>
    </location>
</feature>